<dbReference type="InterPro" id="IPR014352">
    <property type="entry name" value="FERM/acyl-CoA-bd_prot_sf"/>
</dbReference>
<dbReference type="Pfam" id="PF00063">
    <property type="entry name" value="Myosin_head"/>
    <property type="match status" value="1"/>
</dbReference>
<evidence type="ECO:0000256" key="8">
    <source>
        <dbReference type="ARBA" id="ARBA00023054"/>
    </source>
</evidence>
<proteinExistence type="inferred from homology"/>
<organism evidence="17 18">
    <name type="scientific">Argiope bruennichi</name>
    <name type="common">Wasp spider</name>
    <name type="synonym">Aranea bruennichi</name>
    <dbReference type="NCBI Taxonomy" id="94029"/>
    <lineage>
        <taxon>Eukaryota</taxon>
        <taxon>Metazoa</taxon>
        <taxon>Ecdysozoa</taxon>
        <taxon>Arthropoda</taxon>
        <taxon>Chelicerata</taxon>
        <taxon>Arachnida</taxon>
        <taxon>Araneae</taxon>
        <taxon>Araneomorphae</taxon>
        <taxon>Entelegynae</taxon>
        <taxon>Araneoidea</taxon>
        <taxon>Araneidae</taxon>
        <taxon>Argiope</taxon>
    </lineage>
</organism>
<dbReference type="Pfam" id="PF21989">
    <property type="entry name" value="RA_2"/>
    <property type="match status" value="2"/>
</dbReference>
<dbReference type="InterPro" id="IPR000299">
    <property type="entry name" value="FERM_domain"/>
</dbReference>
<dbReference type="PANTHER" id="PTHR46049:SF5">
    <property type="entry name" value="PLECKSTRIN HOMOLOGY DOMAIN-CONTAINING FAMILY H MEMBER 3"/>
    <property type="match status" value="1"/>
</dbReference>
<evidence type="ECO:0000256" key="9">
    <source>
        <dbReference type="ARBA" id="ARBA00023123"/>
    </source>
</evidence>
<dbReference type="InterPro" id="IPR000857">
    <property type="entry name" value="MyTH4_dom"/>
</dbReference>
<dbReference type="Gene3D" id="1.25.40.530">
    <property type="entry name" value="MyTH4 domain"/>
    <property type="match status" value="2"/>
</dbReference>
<accession>A0A8T0FY06</accession>
<evidence type="ECO:0000256" key="7">
    <source>
        <dbReference type="ARBA" id="ARBA00022860"/>
    </source>
</evidence>
<keyword evidence="4" id="KW-0677">Repeat</keyword>
<feature type="domain" description="FERM" evidence="14">
    <location>
        <begin position="1272"/>
        <end position="1595"/>
    </location>
</feature>
<dbReference type="SMART" id="SM00242">
    <property type="entry name" value="MYSc"/>
    <property type="match status" value="1"/>
</dbReference>
<dbReference type="InterPro" id="IPR035963">
    <property type="entry name" value="FERM_2"/>
</dbReference>
<reference evidence="17" key="1">
    <citation type="journal article" date="2020" name="bioRxiv">
        <title>Chromosome-level reference genome of the European wasp spider Argiope bruennichi: a resource for studies on range expansion and evolutionary adaptation.</title>
        <authorList>
            <person name="Sheffer M.M."/>
            <person name="Hoppe A."/>
            <person name="Krehenwinkel H."/>
            <person name="Uhl G."/>
            <person name="Kuss A.W."/>
            <person name="Jensen L."/>
            <person name="Jensen C."/>
            <person name="Gillespie R.G."/>
            <person name="Hoff K.J."/>
            <person name="Prost S."/>
        </authorList>
    </citation>
    <scope>NUCLEOTIDE SEQUENCE</scope>
</reference>
<dbReference type="SUPFAM" id="SSF52540">
    <property type="entry name" value="P-loop containing nucleoside triphosphate hydrolases"/>
    <property type="match status" value="1"/>
</dbReference>
<dbReference type="InterPro" id="IPR029071">
    <property type="entry name" value="Ubiquitin-like_domsf"/>
</dbReference>
<evidence type="ECO:0000256" key="12">
    <source>
        <dbReference type="PROSITE-ProRule" id="PRU00782"/>
    </source>
</evidence>
<dbReference type="GO" id="GO:0048731">
    <property type="term" value="P:system development"/>
    <property type="evidence" value="ECO:0007669"/>
    <property type="project" value="UniProtKB-ARBA"/>
</dbReference>
<dbReference type="Gene3D" id="2.30.29.30">
    <property type="entry name" value="Pleckstrin-homology domain (PH domain)/Phosphotyrosine-binding domain (PTB)"/>
    <property type="match status" value="2"/>
</dbReference>
<dbReference type="SUPFAM" id="SSF47031">
    <property type="entry name" value="Second domain of FERM"/>
    <property type="match status" value="2"/>
</dbReference>
<dbReference type="InterPro" id="IPR002404">
    <property type="entry name" value="IRS_PTB"/>
</dbReference>
<evidence type="ECO:0000313" key="17">
    <source>
        <dbReference type="EMBL" id="KAF8795967.1"/>
    </source>
</evidence>
<dbReference type="SMART" id="SM00015">
    <property type="entry name" value="IQ"/>
    <property type="match status" value="3"/>
</dbReference>
<protein>
    <submittedName>
        <fullName evidence="17">Myosin-I heavy chain like protein</fullName>
    </submittedName>
</protein>
<evidence type="ECO:0000256" key="11">
    <source>
        <dbReference type="ARBA" id="ARBA00023203"/>
    </source>
</evidence>
<dbReference type="Gene3D" id="1.10.10.820">
    <property type="match status" value="1"/>
</dbReference>
<gene>
    <name evidence="17" type="ORF">HNY73_000405</name>
</gene>
<dbReference type="Gene3D" id="1.20.5.190">
    <property type="match status" value="1"/>
</dbReference>
<dbReference type="EMBL" id="JABXBU010000001">
    <property type="protein sequence ID" value="KAF8795967.1"/>
    <property type="molecule type" value="Genomic_DNA"/>
</dbReference>
<dbReference type="PROSITE" id="PS51016">
    <property type="entry name" value="MYTH4"/>
    <property type="match status" value="2"/>
</dbReference>
<dbReference type="CDD" id="cd14473">
    <property type="entry name" value="FERM_B-lobe"/>
    <property type="match status" value="2"/>
</dbReference>
<keyword evidence="8" id="KW-0175">Coiled coil</keyword>
<dbReference type="SMART" id="SM00295">
    <property type="entry name" value="B41"/>
    <property type="match status" value="2"/>
</dbReference>
<evidence type="ECO:0000259" key="14">
    <source>
        <dbReference type="PROSITE" id="PS50057"/>
    </source>
</evidence>
<dbReference type="GO" id="GO:0005524">
    <property type="term" value="F:ATP binding"/>
    <property type="evidence" value="ECO:0007669"/>
    <property type="project" value="UniProtKB-UniRule"/>
</dbReference>
<dbReference type="Pfam" id="PF00784">
    <property type="entry name" value="MyTH4"/>
    <property type="match status" value="2"/>
</dbReference>
<feature type="region of interest" description="Actin-binding" evidence="12">
    <location>
        <begin position="608"/>
        <end position="630"/>
    </location>
</feature>
<dbReference type="PROSITE" id="PS50057">
    <property type="entry name" value="FERM_3"/>
    <property type="match status" value="2"/>
</dbReference>
<dbReference type="InterPro" id="IPR001609">
    <property type="entry name" value="Myosin_head_motor_dom-like"/>
</dbReference>
<feature type="compositionally biased region" description="Basic and acidic residues" evidence="13">
    <location>
        <begin position="1034"/>
        <end position="1045"/>
    </location>
</feature>
<dbReference type="GO" id="GO:0003774">
    <property type="term" value="F:cytoskeletal motor activity"/>
    <property type="evidence" value="ECO:0007669"/>
    <property type="project" value="UniProtKB-UniRule"/>
</dbReference>
<keyword evidence="3" id="KW-0963">Cytoplasm</keyword>
<feature type="domain" description="MyTH4" evidence="15">
    <location>
        <begin position="1118"/>
        <end position="1267"/>
    </location>
</feature>
<keyword evidence="7" id="KW-0112">Calmodulin-binding</keyword>
<keyword evidence="6 12" id="KW-0067">ATP-binding</keyword>
<dbReference type="InterPro" id="IPR038185">
    <property type="entry name" value="MyTH4_dom_sf"/>
</dbReference>
<comment type="caution">
    <text evidence="17">The sequence shown here is derived from an EMBL/GenBank/DDBJ whole genome shotgun (WGS) entry which is preliminary data.</text>
</comment>
<comment type="similarity">
    <text evidence="2 12">Belongs to the TRAFAC class myosin-kinesin ATPase superfamily. Myosin family.</text>
</comment>
<feature type="compositionally biased region" description="Basic and acidic residues" evidence="13">
    <location>
        <begin position="2147"/>
        <end position="2156"/>
    </location>
</feature>
<sequence>MSPFQILNAKYSDISVPRGISLGPRSLVVYDRGFIGGCLPEDGVPDMTVISDIDEQGINTNLKTRYKRDHIYTYTGTILVAVNPYKELPIYETNWVLQYSGKKIGQQDPHVFAIAEAAYNSLQTLDANQACVISGESGAGKTETTKFILQYLCTVTTNISTWIEQQILEANTILEAFGNAKTVRNDNSSRFGKFIQVCFDSRYQIKGCIIQDYLLEQSRITFQSKGERNYHVFYQLVAGAQRNRDLREQFMIGTAESYTYLNQSNCFKIEGVEDASMFDALRLAMSVLNVPTEMCDGIFSVLSSILWLGNLNFQDVDGERCSLTSEDEEIIMTVATLLGLMPDELTQVSLQRQINVRGNVTEIPLKISEARENRHAMAKALYSRTFAWIVNYINTCTNPGQDSERFLGVLDIFGFENFDINSFEQLCINFTNEKLHKFFNHYVFALEQEIYQEEGIVYSHITFTDNTPCLELLEKPPKCVLRLLSEECRMPGGTDLTYVTKLHQEFEYHENYLKGDDRRRWESEFGITHYAGAVVYTVEGFLEKNKDAQQDQLFELMQKSSNSFVQELTKFQDLLSVTTNRLMKTAATISRTMTKGKPTVADAFRHQLTALVDLLHSTNPWYVRCIKPNTKKAANNYDEQQVLTQLRYLGMLDIIRIRKEGFPIHTTFKEFLLRYRCLVRTKKLPDDPVQAVRAMLTMMNFPTTEWQIGKTKVFLRGSIYEPLEDQRKVLMVQMAIIVQKIWRGYVCRKFFNKHRNAAIIIQSFFRGHSQRIHYMHMRRAAITIQAYVRGMFAREVASALREMRRVEEEMRRKELEEEERKRQEQERLEMEEKERQALEESIIRQLEEDGGATQKELAAITSLVEHNVKRAQESSECLDLDEMFSFLSDVQETKSQVQDFVSEIGQQMEALLQDVEDEFNFQENAQVSAEVQARTPEASPSPLPPPCSSPMTSASYSPVRSPSAASDHADSPSPLPPPTSPVNLVNGDAQRSPPIAKRAVQSPSSSGVPFREKVASGRATPEAMDQTKGTKRNHVVDPDNPERELRRKQRVEKRLIEREAEDKVNVDDDENYFDMIEFAEKYFNCHMRDTGGTIMKTLSRRRKSSGDMIPKYEMVTYTRNSSIPTSHVHMYDPENIQLSCTIFKELCRYLKADLKSEGEVQAIQSIVGYGIDREELRDEILVQLVRQSTNNPCRDATLRAWLLMCLCVVAFYPSKTFNKYFISFLRKNLRGDATIARYAQWCLDHIHTTKVTPRKMPPSALEISAVRNLGNLVCRFYFMDGRTKAIDVQPSDTAMDAMQQLAIKTGLRSLDGWALYESTPEYDHVIKSYEYLADIISNWEFCQRTSATFSKYNTLSRRGPTLALGGGECRFLFKKRLFRNPREIPQDPVEVNLLFAQAVHGVVKADEYPINERVALQLAGLQAQVLLGEPQEAKVERYAEVGNYLCNRLRKTRRDIDWIPDLSEAHKIYGSGKSELVAKVWYLSVVMQYPLYGTTLFPVTYKGYLSYGHKLLLGVSAEGILMVNLVDKGILNAYRYCDVESVMVDPSDDLVTINLLKTLPDTHKCFIFETSQKNEVANLIASYSPAHANWLRPTYELGWRVKLTFEDRQKLYQDVVNCRRALVDMALVRKPQEENVGLFRSTLRRFNRGKMEKLRQDFGEIDESYKSFRHSHWAFTKNALTHSLSVINEPEIEDTALHVFSSILAYSGLLEQEDAEWLGEKDHLQLAQSILDRSMKKEALINELFLQLIKQTTDHPDANSRVNLRHWQLMALACSVCAPTDRLIISYLHAHVRRCSIDEVTEEGQYAQFSLRCLMRSLETHGRRWPPSKQEIGCTISRRPVHARIYFLDGQFQPVEFDPCASMGEVMEMVRAKIDLRPRVEGYALYEIIGNNERALLPEEKICDTMAKWERYQEGQSKITANRMQHFFLFKKHLFLDAYIDLGDRVEKELIYHQIVHNIRHDRFPVTEQEAVMLCALKAQLDVGDCQQGTLDYKRVMCECLPPRIMSQISPEAVETQHRILAGMDVDQSKAGFLMLVQSWPLYRATIFEVMQSYTSSWPKALWLAVDQVGIHLLELRSRNVLCTCEYENIINYSPSLNSLMIVTGTGRKGSKYIFSTNQATQIAHLIKDYTNVIAIKRKPVEVARRRRTQELHDGANQKPRPVSILYKPPPPLGSNEPV</sequence>
<dbReference type="InterPro" id="IPR027417">
    <property type="entry name" value="P-loop_NTPase"/>
</dbReference>
<dbReference type="GO" id="GO:0003779">
    <property type="term" value="F:actin binding"/>
    <property type="evidence" value="ECO:0007669"/>
    <property type="project" value="UniProtKB-KW"/>
</dbReference>
<dbReference type="InterPro" id="IPR019749">
    <property type="entry name" value="Band_41_domain"/>
</dbReference>
<feature type="domain" description="FERM" evidence="14">
    <location>
        <begin position="1841"/>
        <end position="2138"/>
    </location>
</feature>
<dbReference type="PANTHER" id="PTHR46049">
    <property type="entry name" value="AGAP003327-PA"/>
    <property type="match status" value="1"/>
</dbReference>
<dbReference type="Pfam" id="PF00373">
    <property type="entry name" value="FERM_M"/>
    <property type="match status" value="2"/>
</dbReference>
<evidence type="ECO:0000256" key="4">
    <source>
        <dbReference type="ARBA" id="ARBA00022737"/>
    </source>
</evidence>
<feature type="region of interest" description="Disordered" evidence="13">
    <location>
        <begin position="2147"/>
        <end position="2179"/>
    </location>
</feature>
<keyword evidence="11 12" id="KW-0009">Actin-binding</keyword>
<dbReference type="Gene3D" id="3.40.850.10">
    <property type="entry name" value="Kinesin motor domain"/>
    <property type="match status" value="1"/>
</dbReference>
<dbReference type="GO" id="GO:0009887">
    <property type="term" value="P:animal organ morphogenesis"/>
    <property type="evidence" value="ECO:0007669"/>
    <property type="project" value="UniProtKB-ARBA"/>
</dbReference>
<dbReference type="InterPro" id="IPR000048">
    <property type="entry name" value="IQ_motif_EF-hand-BS"/>
</dbReference>
<evidence type="ECO:0000259" key="15">
    <source>
        <dbReference type="PROSITE" id="PS51016"/>
    </source>
</evidence>
<evidence type="ECO:0000256" key="5">
    <source>
        <dbReference type="ARBA" id="ARBA00022741"/>
    </source>
</evidence>
<evidence type="ECO:0000256" key="13">
    <source>
        <dbReference type="SAM" id="MobiDB-lite"/>
    </source>
</evidence>
<dbReference type="FunFam" id="1.10.10.820:FF:000001">
    <property type="entry name" value="Myosin heavy chain"/>
    <property type="match status" value="1"/>
</dbReference>
<feature type="compositionally biased region" description="Pro residues" evidence="13">
    <location>
        <begin position="939"/>
        <end position="948"/>
    </location>
</feature>
<keyword evidence="5 12" id="KW-0547">Nucleotide-binding</keyword>
<dbReference type="CDD" id="cd14883">
    <property type="entry name" value="MYSc_Myo22"/>
    <property type="match status" value="1"/>
</dbReference>
<feature type="domain" description="MyTH4" evidence="15">
    <location>
        <begin position="1675"/>
        <end position="1836"/>
    </location>
</feature>
<dbReference type="SUPFAM" id="SSF54236">
    <property type="entry name" value="Ubiquitin-like"/>
    <property type="match status" value="2"/>
</dbReference>
<dbReference type="SUPFAM" id="SSF50729">
    <property type="entry name" value="PH domain-like"/>
    <property type="match status" value="2"/>
</dbReference>
<feature type="domain" description="Myosin motor" evidence="16">
    <location>
        <begin position="42"/>
        <end position="728"/>
    </location>
</feature>
<dbReference type="Proteomes" id="UP000807504">
    <property type="component" value="Unassembled WGS sequence"/>
</dbReference>
<reference evidence="17" key="2">
    <citation type="submission" date="2020-06" db="EMBL/GenBank/DDBJ databases">
        <authorList>
            <person name="Sheffer M."/>
        </authorList>
    </citation>
    <scope>NUCLEOTIDE SEQUENCE</scope>
</reference>
<feature type="region of interest" description="Disordered" evidence="13">
    <location>
        <begin position="928"/>
        <end position="1046"/>
    </location>
</feature>
<dbReference type="Pfam" id="PF02174">
    <property type="entry name" value="IRS"/>
    <property type="match status" value="1"/>
</dbReference>
<name>A0A8T0FY06_ARGBR</name>
<evidence type="ECO:0000256" key="10">
    <source>
        <dbReference type="ARBA" id="ARBA00023175"/>
    </source>
</evidence>
<dbReference type="FunFam" id="1.20.5.190:FF:000001">
    <property type="entry name" value="unconventional myosin-Va"/>
    <property type="match status" value="1"/>
</dbReference>
<comment type="subcellular location">
    <subcellularLocation>
        <location evidence="1">Cytoplasm</location>
    </subcellularLocation>
</comment>
<dbReference type="PROSITE" id="PS51456">
    <property type="entry name" value="MYOSIN_MOTOR"/>
    <property type="match status" value="1"/>
</dbReference>
<dbReference type="Gene3D" id="1.20.80.10">
    <property type="match status" value="2"/>
</dbReference>
<feature type="region of interest" description="Disordered" evidence="13">
    <location>
        <begin position="809"/>
        <end position="833"/>
    </location>
</feature>
<dbReference type="GO" id="GO:0005737">
    <property type="term" value="C:cytoplasm"/>
    <property type="evidence" value="ECO:0007669"/>
    <property type="project" value="UniProtKB-SubCell"/>
</dbReference>
<dbReference type="CDD" id="cd17208">
    <property type="entry name" value="FERM_F1_DdMyo7_like"/>
    <property type="match status" value="2"/>
</dbReference>
<dbReference type="Gene3D" id="6.20.240.20">
    <property type="match status" value="1"/>
</dbReference>
<dbReference type="GO" id="GO:0016459">
    <property type="term" value="C:myosin complex"/>
    <property type="evidence" value="ECO:0007669"/>
    <property type="project" value="UniProtKB-KW"/>
</dbReference>
<dbReference type="CDD" id="cd13204">
    <property type="entry name" value="FERM_C2_myosin_like"/>
    <property type="match status" value="1"/>
</dbReference>
<keyword evidence="10 12" id="KW-0505">Motor protein</keyword>
<evidence type="ECO:0000313" key="18">
    <source>
        <dbReference type="Proteomes" id="UP000807504"/>
    </source>
</evidence>
<evidence type="ECO:0000256" key="1">
    <source>
        <dbReference type="ARBA" id="ARBA00004496"/>
    </source>
</evidence>
<keyword evidence="18" id="KW-1185">Reference proteome</keyword>
<evidence type="ECO:0000256" key="3">
    <source>
        <dbReference type="ARBA" id="ARBA00022490"/>
    </source>
</evidence>
<dbReference type="PRINTS" id="PR00193">
    <property type="entry name" value="MYOSINHEAVY"/>
</dbReference>
<dbReference type="GO" id="GO:0009888">
    <property type="term" value="P:tissue development"/>
    <property type="evidence" value="ECO:0007669"/>
    <property type="project" value="UniProtKB-ARBA"/>
</dbReference>
<dbReference type="GO" id="GO:0071944">
    <property type="term" value="C:cell periphery"/>
    <property type="evidence" value="ECO:0007669"/>
    <property type="project" value="UniProtKB-ARBA"/>
</dbReference>
<evidence type="ECO:0000259" key="16">
    <source>
        <dbReference type="PROSITE" id="PS51456"/>
    </source>
</evidence>
<dbReference type="InterPro" id="IPR051724">
    <property type="entry name" value="Actin_motor_Myosin"/>
</dbReference>
<evidence type="ECO:0000256" key="2">
    <source>
        <dbReference type="ARBA" id="ARBA00008314"/>
    </source>
</evidence>
<keyword evidence="9 12" id="KW-0518">Myosin</keyword>
<evidence type="ECO:0000256" key="6">
    <source>
        <dbReference type="ARBA" id="ARBA00022840"/>
    </source>
</evidence>
<dbReference type="InterPro" id="IPR019748">
    <property type="entry name" value="FERM_central"/>
</dbReference>
<dbReference type="PROSITE" id="PS50096">
    <property type="entry name" value="IQ"/>
    <property type="match status" value="3"/>
</dbReference>
<dbReference type="InterPro" id="IPR036961">
    <property type="entry name" value="Kinesin_motor_dom_sf"/>
</dbReference>
<dbReference type="Pfam" id="PF00612">
    <property type="entry name" value="IQ"/>
    <property type="match status" value="3"/>
</dbReference>
<dbReference type="InterPro" id="IPR011993">
    <property type="entry name" value="PH-like_dom_sf"/>
</dbReference>
<dbReference type="Gene3D" id="3.10.20.90">
    <property type="entry name" value="Phosphatidylinositol 3-kinase Catalytic Subunit, Chain A, domain 1"/>
    <property type="match status" value="2"/>
</dbReference>
<dbReference type="Gene3D" id="1.20.58.530">
    <property type="match status" value="1"/>
</dbReference>
<dbReference type="GO" id="GO:0005516">
    <property type="term" value="F:calmodulin binding"/>
    <property type="evidence" value="ECO:0007669"/>
    <property type="project" value="UniProtKB-KW"/>
</dbReference>
<feature type="binding site" evidence="12">
    <location>
        <begin position="135"/>
        <end position="142"/>
    </location>
    <ligand>
        <name>ATP</name>
        <dbReference type="ChEBI" id="CHEBI:30616"/>
    </ligand>
</feature>
<dbReference type="SMART" id="SM00139">
    <property type="entry name" value="MyTH4"/>
    <property type="match status" value="2"/>
</dbReference>
<dbReference type="Gene3D" id="1.20.120.720">
    <property type="entry name" value="Myosin VI head, motor domain, U50 subdomain"/>
    <property type="match status" value="1"/>
</dbReference>